<dbReference type="InterPro" id="IPR000056">
    <property type="entry name" value="Ribul_P_3_epim-like"/>
</dbReference>
<gene>
    <name evidence="10" type="primary">rpe</name>
    <name evidence="15" type="ORF">BCF55_0296</name>
</gene>
<comment type="cofactor">
    <cofactor evidence="2">
        <name>Mn(2+)</name>
        <dbReference type="ChEBI" id="CHEBI:29035"/>
    </cofactor>
</comment>
<evidence type="ECO:0000256" key="8">
    <source>
        <dbReference type="ARBA" id="ARBA00022723"/>
    </source>
</evidence>
<evidence type="ECO:0000256" key="1">
    <source>
        <dbReference type="ARBA" id="ARBA00001782"/>
    </source>
</evidence>
<proteinExistence type="inferred from homology"/>
<dbReference type="GO" id="GO:0005737">
    <property type="term" value="C:cytoplasm"/>
    <property type="evidence" value="ECO:0007669"/>
    <property type="project" value="UniProtKB-ARBA"/>
</dbReference>
<dbReference type="Gene3D" id="3.20.20.70">
    <property type="entry name" value="Aldolase class I"/>
    <property type="match status" value="1"/>
</dbReference>
<evidence type="ECO:0000256" key="7">
    <source>
        <dbReference type="ARBA" id="ARBA00013188"/>
    </source>
</evidence>
<name>A0A497XP10_9AQUI</name>
<comment type="caution">
    <text evidence="15">The sequence shown here is derived from an EMBL/GenBank/DDBJ whole genome shotgun (WGS) entry which is preliminary data.</text>
</comment>
<evidence type="ECO:0000256" key="5">
    <source>
        <dbReference type="ARBA" id="ARBA00001954"/>
    </source>
</evidence>
<dbReference type="PIRSF" id="PIRSF001461">
    <property type="entry name" value="RPE"/>
    <property type="match status" value="1"/>
</dbReference>
<feature type="binding site" evidence="10 14">
    <location>
        <position position="8"/>
    </location>
    <ligand>
        <name>substrate</name>
    </ligand>
</feature>
<keyword evidence="13" id="KW-0170">Cobalt</keyword>
<evidence type="ECO:0000256" key="2">
    <source>
        <dbReference type="ARBA" id="ARBA00001936"/>
    </source>
</evidence>
<accession>A0A497XP10</accession>
<dbReference type="GO" id="GO:0004750">
    <property type="term" value="F:D-ribulose-phosphate 3-epimerase activity"/>
    <property type="evidence" value="ECO:0007669"/>
    <property type="project" value="UniProtKB-UniRule"/>
</dbReference>
<evidence type="ECO:0000256" key="13">
    <source>
        <dbReference type="PIRSR" id="PIRSR001461-2"/>
    </source>
</evidence>
<dbReference type="OrthoDB" id="1645589at2"/>
<feature type="binding site" evidence="10 14">
    <location>
        <begin position="142"/>
        <end position="145"/>
    </location>
    <ligand>
        <name>substrate</name>
    </ligand>
</feature>
<dbReference type="EC" id="5.1.3.1" evidence="7 10"/>
<feature type="binding site" evidence="14">
    <location>
        <position position="177"/>
    </location>
    <ligand>
        <name>substrate</name>
    </ligand>
</feature>
<feature type="binding site" evidence="10 13">
    <location>
        <position position="35"/>
    </location>
    <ligand>
        <name>a divalent metal cation</name>
        <dbReference type="ChEBI" id="CHEBI:60240"/>
    </ligand>
</feature>
<feature type="binding site" evidence="10 13">
    <location>
        <position position="33"/>
    </location>
    <ligand>
        <name>a divalent metal cation</name>
        <dbReference type="ChEBI" id="CHEBI:60240"/>
    </ligand>
</feature>
<dbReference type="InterPro" id="IPR011060">
    <property type="entry name" value="RibuloseP-bd_barrel"/>
</dbReference>
<dbReference type="AlphaFoldDB" id="A0A497XP10"/>
<dbReference type="Pfam" id="PF00834">
    <property type="entry name" value="Ribul_P_3_epim"/>
    <property type="match status" value="1"/>
</dbReference>
<keyword evidence="13" id="KW-0862">Zinc</keyword>
<comment type="cofactor">
    <cofactor evidence="4">
        <name>Zn(2+)</name>
        <dbReference type="ChEBI" id="CHEBI:29105"/>
    </cofactor>
</comment>
<feature type="active site" description="Proton acceptor" evidence="10 12">
    <location>
        <position position="35"/>
    </location>
</feature>
<evidence type="ECO:0000256" key="3">
    <source>
        <dbReference type="ARBA" id="ARBA00001941"/>
    </source>
</evidence>
<dbReference type="HAMAP" id="MF_02227">
    <property type="entry name" value="RPE"/>
    <property type="match status" value="1"/>
</dbReference>
<dbReference type="GO" id="GO:0006098">
    <property type="term" value="P:pentose-phosphate shunt"/>
    <property type="evidence" value="ECO:0007669"/>
    <property type="project" value="UniProtKB-UniRule"/>
</dbReference>
<evidence type="ECO:0000256" key="12">
    <source>
        <dbReference type="PIRSR" id="PIRSR001461-1"/>
    </source>
</evidence>
<dbReference type="EMBL" id="RCCJ01000001">
    <property type="protein sequence ID" value="RLJ70034.1"/>
    <property type="molecule type" value="Genomic_DNA"/>
</dbReference>
<dbReference type="NCBIfam" id="NF004076">
    <property type="entry name" value="PRK05581.1-4"/>
    <property type="match status" value="1"/>
</dbReference>
<sequence>MVKLLAPSILAGDWWNIGEQIEACIRGGADLIHFDVMDGHFVPNITVGPEILSHIRKRVSLPIDAHLMIENPDRYIPEFVKAGADWVSVHIENVPHIHRTLSFIRELGAKAGVVINPGTSLSAIEEALHYADYVLLMSVNPGFSGQRFIERSLERLVLLRDMRDRLNSDCLIEIDGGIKEENIASVVRAGADVVVVGSGIFASEDPEGQTRKLKELIFSATAV</sequence>
<reference evidence="15 16" key="1">
    <citation type="submission" date="2018-10" db="EMBL/GenBank/DDBJ databases">
        <title>Genomic Encyclopedia of Archaeal and Bacterial Type Strains, Phase II (KMG-II): from individual species to whole genera.</title>
        <authorList>
            <person name="Goeker M."/>
        </authorList>
    </citation>
    <scope>NUCLEOTIDE SEQUENCE [LARGE SCALE GENOMIC DNA]</scope>
    <source>
        <strain evidence="15 16">DSM 16510</strain>
    </source>
</reference>
<keyword evidence="8 10" id="KW-0479">Metal-binding</keyword>
<dbReference type="CDD" id="cd00429">
    <property type="entry name" value="RPE"/>
    <property type="match status" value="1"/>
</dbReference>
<feature type="binding site" evidence="10 14">
    <location>
        <position position="66"/>
    </location>
    <ligand>
        <name>substrate</name>
    </ligand>
</feature>
<feature type="binding site" evidence="10 14">
    <location>
        <begin position="197"/>
        <end position="198"/>
    </location>
    <ligand>
        <name>substrate</name>
    </ligand>
</feature>
<keyword evidence="13" id="KW-0464">Manganese</keyword>
<evidence type="ECO:0000313" key="15">
    <source>
        <dbReference type="EMBL" id="RLJ70034.1"/>
    </source>
</evidence>
<dbReference type="Proteomes" id="UP000267841">
    <property type="component" value="Unassembled WGS sequence"/>
</dbReference>
<organism evidence="15 16">
    <name type="scientific">Hydrogenivirga caldilitoris</name>
    <dbReference type="NCBI Taxonomy" id="246264"/>
    <lineage>
        <taxon>Bacteria</taxon>
        <taxon>Pseudomonadati</taxon>
        <taxon>Aquificota</taxon>
        <taxon>Aquificia</taxon>
        <taxon>Aquificales</taxon>
        <taxon>Aquificaceae</taxon>
        <taxon>Hydrogenivirga</taxon>
    </lineage>
</organism>
<keyword evidence="10 11" id="KW-0119">Carbohydrate metabolism</keyword>
<keyword evidence="16" id="KW-1185">Reference proteome</keyword>
<comment type="cofactor">
    <cofactor evidence="10 13">
        <name>a divalent metal cation</name>
        <dbReference type="ChEBI" id="CHEBI:60240"/>
    </cofactor>
    <text evidence="10 13">Binds 1 divalent metal cation per subunit.</text>
</comment>
<comment type="cofactor">
    <cofactor evidence="5">
        <name>Fe(2+)</name>
        <dbReference type="ChEBI" id="CHEBI:29033"/>
    </cofactor>
</comment>
<comment type="catalytic activity">
    <reaction evidence="1 10 11">
        <text>D-ribulose 5-phosphate = D-xylulose 5-phosphate</text>
        <dbReference type="Rhea" id="RHEA:13677"/>
        <dbReference type="ChEBI" id="CHEBI:57737"/>
        <dbReference type="ChEBI" id="CHEBI:58121"/>
        <dbReference type="EC" id="5.1.3.1"/>
    </reaction>
</comment>
<evidence type="ECO:0000256" key="4">
    <source>
        <dbReference type="ARBA" id="ARBA00001947"/>
    </source>
</evidence>
<keyword evidence="9 10" id="KW-0413">Isomerase</keyword>
<evidence type="ECO:0000256" key="10">
    <source>
        <dbReference type="HAMAP-Rule" id="MF_02227"/>
    </source>
</evidence>
<comment type="similarity">
    <text evidence="6 10 11">Belongs to the ribulose-phosphate 3-epimerase family.</text>
</comment>
<evidence type="ECO:0000256" key="9">
    <source>
        <dbReference type="ARBA" id="ARBA00023235"/>
    </source>
</evidence>
<comment type="pathway">
    <text evidence="10">Carbohydrate degradation.</text>
</comment>
<dbReference type="SUPFAM" id="SSF51366">
    <property type="entry name" value="Ribulose-phoshate binding barrel"/>
    <property type="match status" value="1"/>
</dbReference>
<dbReference type="InterPro" id="IPR013785">
    <property type="entry name" value="Aldolase_TIM"/>
</dbReference>
<comment type="function">
    <text evidence="10">Catalyzes the reversible epimerization of D-ribulose 5-phosphate to D-xylulose 5-phosphate.</text>
</comment>
<dbReference type="NCBIfam" id="TIGR01163">
    <property type="entry name" value="rpe"/>
    <property type="match status" value="1"/>
</dbReference>
<dbReference type="RefSeq" id="WP_121009095.1">
    <property type="nucleotide sequence ID" value="NZ_RCCJ01000001.1"/>
</dbReference>
<feature type="binding site" evidence="10">
    <location>
        <begin position="175"/>
        <end position="177"/>
    </location>
    <ligand>
        <name>substrate</name>
    </ligand>
</feature>
<evidence type="ECO:0000256" key="6">
    <source>
        <dbReference type="ARBA" id="ARBA00009541"/>
    </source>
</evidence>
<feature type="active site" description="Proton donor" evidence="10 12">
    <location>
        <position position="175"/>
    </location>
</feature>
<evidence type="ECO:0000256" key="14">
    <source>
        <dbReference type="PIRSR" id="PIRSR001461-3"/>
    </source>
</evidence>
<dbReference type="PROSITE" id="PS01085">
    <property type="entry name" value="RIBUL_P_3_EPIMER_1"/>
    <property type="match status" value="1"/>
</dbReference>
<feature type="binding site" evidence="10 13">
    <location>
        <position position="66"/>
    </location>
    <ligand>
        <name>a divalent metal cation</name>
        <dbReference type="ChEBI" id="CHEBI:60240"/>
    </ligand>
</feature>
<dbReference type="GO" id="GO:0046872">
    <property type="term" value="F:metal ion binding"/>
    <property type="evidence" value="ECO:0007669"/>
    <property type="project" value="UniProtKB-UniRule"/>
</dbReference>
<dbReference type="PANTHER" id="PTHR11749">
    <property type="entry name" value="RIBULOSE-5-PHOSPHATE-3-EPIMERASE"/>
    <property type="match status" value="1"/>
</dbReference>
<dbReference type="FunFam" id="3.20.20.70:FF:000004">
    <property type="entry name" value="Ribulose-phosphate 3-epimerase"/>
    <property type="match status" value="1"/>
</dbReference>
<feature type="binding site" evidence="10 13">
    <location>
        <position position="175"/>
    </location>
    <ligand>
        <name>a divalent metal cation</name>
        <dbReference type="ChEBI" id="CHEBI:60240"/>
    </ligand>
</feature>
<dbReference type="InterPro" id="IPR026019">
    <property type="entry name" value="Ribul_P_3_epim"/>
</dbReference>
<dbReference type="PROSITE" id="PS01086">
    <property type="entry name" value="RIBUL_P_3_EPIMER_2"/>
    <property type="match status" value="1"/>
</dbReference>
<dbReference type="GO" id="GO:0019323">
    <property type="term" value="P:pentose catabolic process"/>
    <property type="evidence" value="ECO:0007669"/>
    <property type="project" value="UniProtKB-UniRule"/>
</dbReference>
<comment type="cofactor">
    <cofactor evidence="3">
        <name>Co(2+)</name>
        <dbReference type="ChEBI" id="CHEBI:48828"/>
    </cofactor>
</comment>
<evidence type="ECO:0000256" key="11">
    <source>
        <dbReference type="PIRNR" id="PIRNR001461"/>
    </source>
</evidence>
<evidence type="ECO:0000313" key="16">
    <source>
        <dbReference type="Proteomes" id="UP000267841"/>
    </source>
</evidence>
<protein>
    <recommendedName>
        <fullName evidence="7 10">Ribulose-phosphate 3-epimerase</fullName>
        <ecNumber evidence="7 10">5.1.3.1</ecNumber>
    </recommendedName>
</protein>